<dbReference type="PANTHER" id="PTHR43433">
    <property type="entry name" value="HYDROLASE, ALPHA/BETA FOLD FAMILY PROTEIN"/>
    <property type="match status" value="1"/>
</dbReference>
<dbReference type="PRINTS" id="PR00412">
    <property type="entry name" value="EPOXHYDRLASE"/>
</dbReference>
<evidence type="ECO:0000313" key="2">
    <source>
        <dbReference type="EMBL" id="CTQ44335.1"/>
    </source>
</evidence>
<dbReference type="STRING" id="187304.B0E33_09390"/>
<protein>
    <submittedName>
        <fullName evidence="2">Sigma factor SigB regulation protein RsbQ</fullName>
    </submittedName>
</protein>
<dbReference type="InterPro" id="IPR050471">
    <property type="entry name" value="AB_hydrolase"/>
</dbReference>
<feature type="domain" description="AB hydrolase-1" evidence="1">
    <location>
        <begin position="42"/>
        <end position="272"/>
    </location>
</feature>
<dbReference type="PRINTS" id="PR00111">
    <property type="entry name" value="ABHYDROLASE"/>
</dbReference>
<sequence>MLDKIAENDALTAPTQFIETGGRTLAYRSIGKGKPILLATRFRGTLDLWDPAFLNGLAEKGFRVITFDYSGLGLSTGTPSYNPLEMAADPRDLIQALGLKDVILLGWSIGGMAAQVALTLYPQEISHLVLLGSTPPGDLVKPAEQLFYDLAGKDVNDFEDVVALFFEPKSASSRAAASRSQARIEAREGDTSPAVPIDFARARIAGGPANPAFPAPPVMEMLKTTSVPVLHIGGDHDIIFPVENWYALNGVLPTVTLVTYPSAGHGPQHQHPELTADIIASFVRNA</sequence>
<evidence type="ECO:0000313" key="3">
    <source>
        <dbReference type="Proteomes" id="UP000048926"/>
    </source>
</evidence>
<dbReference type="OrthoDB" id="9815441at2"/>
<name>A0A0M6Y2M9_9HYPH</name>
<dbReference type="SUPFAM" id="SSF53474">
    <property type="entry name" value="alpha/beta-Hydrolases"/>
    <property type="match status" value="1"/>
</dbReference>
<accession>A0A0M6Y2M9</accession>
<evidence type="ECO:0000259" key="1">
    <source>
        <dbReference type="Pfam" id="PF00561"/>
    </source>
</evidence>
<reference evidence="3" key="1">
    <citation type="submission" date="2015-07" db="EMBL/GenBank/DDBJ databases">
        <authorList>
            <person name="Rodrigo-Torres Lidia"/>
            <person name="Arahal R.David."/>
        </authorList>
    </citation>
    <scope>NUCLEOTIDE SEQUENCE [LARGE SCALE GENOMIC DNA]</scope>
    <source>
        <strain evidence="3">CECT 4801</strain>
    </source>
</reference>
<dbReference type="InterPro" id="IPR000639">
    <property type="entry name" value="Epox_hydrolase-like"/>
</dbReference>
<dbReference type="AlphaFoldDB" id="A0A0M6Y2M9"/>
<dbReference type="PANTHER" id="PTHR43433:SF5">
    <property type="entry name" value="AB HYDROLASE-1 DOMAIN-CONTAINING PROTEIN"/>
    <property type="match status" value="1"/>
</dbReference>
<keyword evidence="3" id="KW-1185">Reference proteome</keyword>
<dbReference type="InterPro" id="IPR029058">
    <property type="entry name" value="AB_hydrolase_fold"/>
</dbReference>
<dbReference type="Gene3D" id="3.40.50.1820">
    <property type="entry name" value="alpha/beta hydrolase"/>
    <property type="match status" value="1"/>
</dbReference>
<proteinExistence type="predicted"/>
<gene>
    <name evidence="2" type="primary">rsbQ</name>
    <name evidence="2" type="ORF">LAL4801_02778</name>
</gene>
<dbReference type="InterPro" id="IPR000073">
    <property type="entry name" value="AB_hydrolase_1"/>
</dbReference>
<dbReference type="GO" id="GO:0003824">
    <property type="term" value="F:catalytic activity"/>
    <property type="evidence" value="ECO:0007669"/>
    <property type="project" value="InterPro"/>
</dbReference>
<dbReference type="RefSeq" id="WP_022999081.1">
    <property type="nucleotide sequence ID" value="NZ_CXST01000002.1"/>
</dbReference>
<dbReference type="Pfam" id="PF00561">
    <property type="entry name" value="Abhydrolase_1"/>
    <property type="match status" value="1"/>
</dbReference>
<dbReference type="Proteomes" id="UP000048926">
    <property type="component" value="Unassembled WGS sequence"/>
</dbReference>
<dbReference type="EMBL" id="CXST01000002">
    <property type="protein sequence ID" value="CTQ44335.1"/>
    <property type="molecule type" value="Genomic_DNA"/>
</dbReference>
<organism evidence="2 3">
    <name type="scientific">Roseibium aggregatum</name>
    <dbReference type="NCBI Taxonomy" id="187304"/>
    <lineage>
        <taxon>Bacteria</taxon>
        <taxon>Pseudomonadati</taxon>
        <taxon>Pseudomonadota</taxon>
        <taxon>Alphaproteobacteria</taxon>
        <taxon>Hyphomicrobiales</taxon>
        <taxon>Stappiaceae</taxon>
        <taxon>Roseibium</taxon>
    </lineage>
</organism>